<dbReference type="NCBIfam" id="NF002632">
    <property type="entry name" value="PRK02304.1-1"/>
    <property type="match status" value="1"/>
</dbReference>
<dbReference type="NCBIfam" id="NF002636">
    <property type="entry name" value="PRK02304.1-5"/>
    <property type="match status" value="1"/>
</dbReference>
<dbReference type="GO" id="GO:0044209">
    <property type="term" value="P:AMP salvage"/>
    <property type="evidence" value="ECO:0007669"/>
    <property type="project" value="UniProtKB-UniRule"/>
</dbReference>
<sequence length="201" mass="22195">MKEKVGETPAFFYCQRTASIYHFTMSIVKSKIRTIPDYPKPGIMFRDITSLLIDPEGFRLTIGMFVERYQDKKIQKIAAIDARGFIAGAALAFQLGVGFVPVRKKGKLPGKTISQTYALEYGEDQVEIHVDSIQAGETVLIMDDLVATGGTLEASIQLVQKLQGKVLECATIIDLPDLGGAKRIQEKYGINVYSICAFEGH</sequence>
<dbReference type="AlphaFoldDB" id="A0A2P2E4K9"/>
<keyword evidence="8 12" id="KW-0963">Cytoplasm</keyword>
<keyword evidence="15" id="KW-1185">Reference proteome</keyword>
<proteinExistence type="inferred from homology"/>
<evidence type="ECO:0000256" key="10">
    <source>
        <dbReference type="ARBA" id="ARBA00022679"/>
    </source>
</evidence>
<evidence type="ECO:0000256" key="4">
    <source>
        <dbReference type="ARBA" id="ARBA00004659"/>
    </source>
</evidence>
<keyword evidence="10 12" id="KW-0808">Transferase</keyword>
<comment type="catalytic activity">
    <reaction evidence="1 12">
        <text>AMP + diphosphate = 5-phospho-alpha-D-ribose 1-diphosphate + adenine</text>
        <dbReference type="Rhea" id="RHEA:16609"/>
        <dbReference type="ChEBI" id="CHEBI:16708"/>
        <dbReference type="ChEBI" id="CHEBI:33019"/>
        <dbReference type="ChEBI" id="CHEBI:58017"/>
        <dbReference type="ChEBI" id="CHEBI:456215"/>
        <dbReference type="EC" id="2.4.2.7"/>
    </reaction>
</comment>
<evidence type="ECO:0000313" key="14">
    <source>
        <dbReference type="EMBL" id="GBF51820.1"/>
    </source>
</evidence>
<comment type="function">
    <text evidence="2 12">Catalyzes a salvage reaction resulting in the formation of AMP, that is energically less costly than de novo synthesis.</text>
</comment>
<name>A0A2P2E4K9_9LEPT</name>
<evidence type="ECO:0000256" key="8">
    <source>
        <dbReference type="ARBA" id="ARBA00022490"/>
    </source>
</evidence>
<dbReference type="PANTHER" id="PTHR11776:SF7">
    <property type="entry name" value="PHOSPHORIBOSYLTRANSFERASE DOMAIN-CONTAINING PROTEIN"/>
    <property type="match status" value="1"/>
</dbReference>
<dbReference type="UniPathway" id="UPA00588">
    <property type="reaction ID" value="UER00646"/>
</dbReference>
<dbReference type="GO" id="GO:0006166">
    <property type="term" value="P:purine ribonucleoside salvage"/>
    <property type="evidence" value="ECO:0007669"/>
    <property type="project" value="UniProtKB-UniRule"/>
</dbReference>
<accession>A0A2P2E4K9</accession>
<evidence type="ECO:0000256" key="11">
    <source>
        <dbReference type="ARBA" id="ARBA00022726"/>
    </source>
</evidence>
<evidence type="ECO:0000259" key="13">
    <source>
        <dbReference type="Pfam" id="PF00156"/>
    </source>
</evidence>
<comment type="pathway">
    <text evidence="4 12">Purine metabolism; AMP biosynthesis via salvage pathway; AMP from adenine: step 1/1.</text>
</comment>
<dbReference type="Gene3D" id="3.40.50.2020">
    <property type="match status" value="1"/>
</dbReference>
<dbReference type="EMBL" id="BFBB01000009">
    <property type="protein sequence ID" value="GBF51820.1"/>
    <property type="molecule type" value="Genomic_DNA"/>
</dbReference>
<protein>
    <recommendedName>
        <fullName evidence="7 12">Adenine phosphoribosyltransferase</fullName>
        <shortName evidence="12">APRT</shortName>
        <ecNumber evidence="7 12">2.4.2.7</ecNumber>
    </recommendedName>
</protein>
<dbReference type="SUPFAM" id="SSF53271">
    <property type="entry name" value="PRTase-like"/>
    <property type="match status" value="1"/>
</dbReference>
<comment type="caution">
    <text evidence="14">The sequence shown here is derived from an EMBL/GenBank/DDBJ whole genome shotgun (WGS) entry which is preliminary data.</text>
</comment>
<comment type="subcellular location">
    <subcellularLocation>
        <location evidence="3 12">Cytoplasm</location>
    </subcellularLocation>
</comment>
<evidence type="ECO:0000256" key="12">
    <source>
        <dbReference type="HAMAP-Rule" id="MF_00004"/>
    </source>
</evidence>
<dbReference type="InterPro" id="IPR005764">
    <property type="entry name" value="Ade_phspho_trans"/>
</dbReference>
<evidence type="ECO:0000256" key="2">
    <source>
        <dbReference type="ARBA" id="ARBA00003968"/>
    </source>
</evidence>
<dbReference type="GO" id="GO:0003999">
    <property type="term" value="F:adenine phosphoribosyltransferase activity"/>
    <property type="evidence" value="ECO:0007669"/>
    <property type="project" value="UniProtKB-UniRule"/>
</dbReference>
<dbReference type="GO" id="GO:0005737">
    <property type="term" value="C:cytoplasm"/>
    <property type="evidence" value="ECO:0007669"/>
    <property type="project" value="UniProtKB-SubCell"/>
</dbReference>
<evidence type="ECO:0000313" key="15">
    <source>
        <dbReference type="Proteomes" id="UP000245133"/>
    </source>
</evidence>
<feature type="domain" description="Phosphoribosyltransferase" evidence="13">
    <location>
        <begin position="50"/>
        <end position="185"/>
    </location>
</feature>
<organism evidence="14 15">
    <name type="scientific">Leptospira ryugenii</name>
    <dbReference type="NCBI Taxonomy" id="1917863"/>
    <lineage>
        <taxon>Bacteria</taxon>
        <taxon>Pseudomonadati</taxon>
        <taxon>Spirochaetota</taxon>
        <taxon>Spirochaetia</taxon>
        <taxon>Leptospirales</taxon>
        <taxon>Leptospiraceae</taxon>
        <taxon>Leptospira</taxon>
    </lineage>
</organism>
<dbReference type="NCBIfam" id="NF002634">
    <property type="entry name" value="PRK02304.1-3"/>
    <property type="match status" value="1"/>
</dbReference>
<keyword evidence="11 12" id="KW-0660">Purine salvage</keyword>
<dbReference type="InterPro" id="IPR050120">
    <property type="entry name" value="Adenine_PRTase"/>
</dbReference>
<comment type="similarity">
    <text evidence="5 12">Belongs to the purine/pyrimidine phosphoribosyltransferase family.</text>
</comment>
<evidence type="ECO:0000256" key="5">
    <source>
        <dbReference type="ARBA" id="ARBA00008391"/>
    </source>
</evidence>
<dbReference type="EC" id="2.4.2.7" evidence="7 12"/>
<reference evidence="14 15" key="1">
    <citation type="submission" date="2018-02" db="EMBL/GenBank/DDBJ databases">
        <title>Novel Leptospira species isolated from soil and water in Japan.</title>
        <authorList>
            <person name="Nakao R."/>
            <person name="Masuzawa T."/>
        </authorList>
    </citation>
    <scope>NUCLEOTIDE SEQUENCE [LARGE SCALE GENOMIC DNA]</scope>
    <source>
        <strain evidence="14 15">YH101</strain>
    </source>
</reference>
<dbReference type="HAMAP" id="MF_00004">
    <property type="entry name" value="Aden_phosphoribosyltr"/>
    <property type="match status" value="1"/>
</dbReference>
<evidence type="ECO:0000256" key="9">
    <source>
        <dbReference type="ARBA" id="ARBA00022676"/>
    </source>
</evidence>
<gene>
    <name evidence="12" type="primary">apt</name>
    <name evidence="14" type="ORF">LPTSP4_33580</name>
</gene>
<evidence type="ECO:0000256" key="1">
    <source>
        <dbReference type="ARBA" id="ARBA00000868"/>
    </source>
</evidence>
<dbReference type="GO" id="GO:0006168">
    <property type="term" value="P:adenine salvage"/>
    <property type="evidence" value="ECO:0007669"/>
    <property type="project" value="InterPro"/>
</dbReference>
<evidence type="ECO:0000256" key="7">
    <source>
        <dbReference type="ARBA" id="ARBA00011893"/>
    </source>
</evidence>
<evidence type="ECO:0000256" key="6">
    <source>
        <dbReference type="ARBA" id="ARBA00011738"/>
    </source>
</evidence>
<evidence type="ECO:0000256" key="3">
    <source>
        <dbReference type="ARBA" id="ARBA00004496"/>
    </source>
</evidence>
<dbReference type="Pfam" id="PF00156">
    <property type="entry name" value="Pribosyltran"/>
    <property type="match status" value="1"/>
</dbReference>
<dbReference type="FunFam" id="3.40.50.2020:FF:000004">
    <property type="entry name" value="Adenine phosphoribosyltransferase"/>
    <property type="match status" value="1"/>
</dbReference>
<dbReference type="CDD" id="cd06223">
    <property type="entry name" value="PRTases_typeI"/>
    <property type="match status" value="1"/>
</dbReference>
<dbReference type="Proteomes" id="UP000245133">
    <property type="component" value="Unassembled WGS sequence"/>
</dbReference>
<keyword evidence="9 12" id="KW-0328">Glycosyltransferase</keyword>
<dbReference type="InterPro" id="IPR029057">
    <property type="entry name" value="PRTase-like"/>
</dbReference>
<dbReference type="InterPro" id="IPR000836">
    <property type="entry name" value="PRTase_dom"/>
</dbReference>
<dbReference type="NCBIfam" id="TIGR01090">
    <property type="entry name" value="apt"/>
    <property type="match status" value="1"/>
</dbReference>
<comment type="subunit">
    <text evidence="6 12">Homodimer.</text>
</comment>
<dbReference type="PANTHER" id="PTHR11776">
    <property type="entry name" value="ADENINE PHOSPHORIBOSYLTRANSFERASE"/>
    <property type="match status" value="1"/>
</dbReference>